<dbReference type="InterPro" id="IPR011009">
    <property type="entry name" value="Kinase-like_dom_sf"/>
</dbReference>
<dbReference type="SUPFAM" id="SSF52047">
    <property type="entry name" value="RNI-like"/>
    <property type="match status" value="1"/>
</dbReference>
<dbReference type="SUPFAM" id="SSF52058">
    <property type="entry name" value="L domain-like"/>
    <property type="match status" value="2"/>
</dbReference>
<comment type="caution">
    <text evidence="24">The sequence shown here is derived from an EMBL/GenBank/DDBJ whole genome shotgun (WGS) entry which is preliminary data.</text>
</comment>
<evidence type="ECO:0000256" key="18">
    <source>
        <dbReference type="ARBA" id="ARBA00047899"/>
    </source>
</evidence>
<feature type="binding site" evidence="20">
    <location>
        <position position="1219"/>
    </location>
    <ligand>
        <name>ATP</name>
        <dbReference type="ChEBI" id="CHEBI:30616"/>
    </ligand>
</feature>
<feature type="domain" description="Protein kinase" evidence="23">
    <location>
        <begin position="365"/>
        <end position="642"/>
    </location>
</feature>
<dbReference type="Pfam" id="PF12799">
    <property type="entry name" value="LRR_4"/>
    <property type="match status" value="1"/>
</dbReference>
<evidence type="ECO:0000256" key="17">
    <source>
        <dbReference type="ARBA" id="ARBA00023180"/>
    </source>
</evidence>
<evidence type="ECO:0000256" key="19">
    <source>
        <dbReference type="ARBA" id="ARBA00048679"/>
    </source>
</evidence>
<dbReference type="Pfam" id="PF00560">
    <property type="entry name" value="LRR_1"/>
    <property type="match status" value="6"/>
</dbReference>
<evidence type="ECO:0000313" key="24">
    <source>
        <dbReference type="EMBL" id="RDX76811.1"/>
    </source>
</evidence>
<feature type="chain" id="PRO_5016860177" description="non-specific serine/threonine protein kinase" evidence="22">
    <location>
        <begin position="19"/>
        <end position="1480"/>
    </location>
</feature>
<keyword evidence="10" id="KW-0677">Repeat</keyword>
<evidence type="ECO:0000256" key="1">
    <source>
        <dbReference type="ARBA" id="ARBA00004236"/>
    </source>
</evidence>
<dbReference type="InterPro" id="IPR051716">
    <property type="entry name" value="Plant_RL_S/T_kinase"/>
</dbReference>
<evidence type="ECO:0000256" key="14">
    <source>
        <dbReference type="ARBA" id="ARBA00022989"/>
    </source>
</evidence>
<dbReference type="PANTHER" id="PTHR48053:SF126">
    <property type="entry name" value="MDIS1-INTERACTING RECEPTOR LIKE KINASE 2-LIKE ISOFORM X1"/>
    <property type="match status" value="1"/>
</dbReference>
<dbReference type="Pfam" id="PF13855">
    <property type="entry name" value="LRR_8"/>
    <property type="match status" value="2"/>
</dbReference>
<dbReference type="PROSITE" id="PS00107">
    <property type="entry name" value="PROTEIN_KINASE_ATP"/>
    <property type="match status" value="2"/>
</dbReference>
<keyword evidence="9 22" id="KW-0732">Signal</keyword>
<evidence type="ECO:0000256" key="9">
    <source>
        <dbReference type="ARBA" id="ARBA00022729"/>
    </source>
</evidence>
<sequence>MSLTHLVFILTIFKVNEALSTLTQLEHLDVSCNSIAGVIPSTLDQLKNLVYLRLDLNQLEGPLPIELGNLTQLRELHLSNNLLTGSIPYTLGQLKNLIVLSLDSNQITGPIPRELGNLELLKSLNLSSNSLSGSIPSSELAKATNLWEVDLSHNNLTGPILSLILKYPYLENLDLSYNSLNESINSQISCIYNLDLSHNFLNGEIPYLSNKDFALTSLDLSYNNLTGKLHKELATLSYINLSYNLFEFSQDLNNSGSELPEYCSFGEDSLISYHMPNFTSCYFVPQIFVHQTNPRSRKSKTLMLLTLPIICFILLLLLPTLYFTRRMLKTKFEEIPSTKNGDLFSIWNYDGNIAFEDIIEATEDFDIKYCIGTGAYGSVYRAQLPSGKIVALKKLHQIEAQNPSFDKSFRNEVKMLTEIRHRNIVKLHGFCLHNRCRFLVYQYMERGSLFYVLNNDVEAEELNWNKRVNIVKGMAHALSYMHHDCTPPIVHRDVTSSNVLLDSQLEAFVSDFGTARILDPDSSNQTLVAGTYGYIAPELAYTMNVTKKCDVYSFGVVALETLMGKHPGEIISSLSNSNTQNMLLKDLLDARLPLPNLRREAQDIMLVVKIALACLCSIPKSRPSMHEVVGKLSNLKLSLPFYEISIHLMTQEICRFSSNMKPSSNFERHALLHSGWWNDYRNISNHCAWKGILCNNVGSVTRIFPMVLGIPPSEELRRIQNLNLTAFPNLSYLDLAEMSLTGSIPVEITRVTKLAYLYLSNNRLHGSIPVGLGNLTQLRELYLSHNLLTGSIPSTLGHLVNLTLLLLDSNNFQGPIPVELGNMTQLVQLHLSHNLLNGSIPSTLGKLMPEALSNLTQLEQLDVSHNCLNGVIPSALGKLKNLNLLNLDSNQLEGVILAELGDLTQLTELHLSNNLLTGSIPPTLGRLESLTHLFLGSNQIEGHIPIELGKLSNLNTLHLSHNKIFGLIPPELFQMDTMQYLNLSSNQLYGSIPLETIKCPFIGKVDLSFNSLNGIITSQIYCFLNLDLGHNFLNGEVPHLSKKPDFILQSLDLSYNNFTGKLHKELAGLSQINLSYNSFDFSQHLHSNSELPDYCYFREDSLISYHMPNFKYCHSINHTNPQTRKRKLFKLIVLPIICFILLIFLPTLYFTRRKFKTKLEVISSKNGDLFSIWNYDGKIAFEDIIKATEDFHIKYCIGTGAYGSVYKAQLPSGKIVALKKLDQMESQNSCFDKSFRNEVKMLTEIRHRNIVKLHGFCFHNRCMFLVYQYMERGSLFCVLSNDAEAEKLSWSKRVNIIKGIAHALSYMHHYCTPPIVHRDVTSSNVLLDSQLEAFVSDFGTARLLDPDSSNQTLVAGTYGYIAPELAYTMNVTEKCDVYSFGVVALETLMGKHPGEIISSLSNSTTQNMLLKDILDPRLPLPNLRKEAQDIMLVVIIALACLCSIPKSRPSMHEVVGKLSNLKLSLPFYEISIHQLMTQDS</sequence>
<evidence type="ECO:0000256" key="5">
    <source>
        <dbReference type="ARBA" id="ARBA00022553"/>
    </source>
</evidence>
<name>A0A371FEV7_MUCPR</name>
<feature type="signal peptide" evidence="22">
    <location>
        <begin position="1"/>
        <end position="18"/>
    </location>
</feature>
<dbReference type="PRINTS" id="PR00019">
    <property type="entry name" value="LEURICHRPT"/>
</dbReference>
<feature type="domain" description="Protein kinase" evidence="23">
    <location>
        <begin position="1191"/>
        <end position="1468"/>
    </location>
</feature>
<keyword evidence="16 24" id="KW-0675">Receptor</keyword>
<keyword evidence="8 21" id="KW-0812">Transmembrane</keyword>
<evidence type="ECO:0000256" key="20">
    <source>
        <dbReference type="PROSITE-ProRule" id="PRU10141"/>
    </source>
</evidence>
<feature type="binding site" evidence="20">
    <location>
        <position position="393"/>
    </location>
    <ligand>
        <name>ATP</name>
        <dbReference type="ChEBI" id="CHEBI:30616"/>
    </ligand>
</feature>
<keyword evidence="11 20" id="KW-0547">Nucleotide-binding</keyword>
<proteinExistence type="predicted"/>
<evidence type="ECO:0000256" key="22">
    <source>
        <dbReference type="SAM" id="SignalP"/>
    </source>
</evidence>
<evidence type="ECO:0000259" key="23">
    <source>
        <dbReference type="PROSITE" id="PS50011"/>
    </source>
</evidence>
<dbReference type="SMART" id="SM00369">
    <property type="entry name" value="LRR_TYP"/>
    <property type="match status" value="11"/>
</dbReference>
<dbReference type="Pfam" id="PF00069">
    <property type="entry name" value="Pkinase"/>
    <property type="match status" value="2"/>
</dbReference>
<dbReference type="FunFam" id="3.30.200.20:FF:000309">
    <property type="entry name" value="Leucine-rich repeat receptor protein kinase MSP1"/>
    <property type="match status" value="2"/>
</dbReference>
<dbReference type="InterPro" id="IPR025875">
    <property type="entry name" value="Leu-rich_rpt_4"/>
</dbReference>
<comment type="catalytic activity">
    <reaction evidence="18">
        <text>L-threonyl-[protein] + ATP = O-phospho-L-threonyl-[protein] + ADP + H(+)</text>
        <dbReference type="Rhea" id="RHEA:46608"/>
        <dbReference type="Rhea" id="RHEA-COMP:11060"/>
        <dbReference type="Rhea" id="RHEA-COMP:11605"/>
        <dbReference type="ChEBI" id="CHEBI:15378"/>
        <dbReference type="ChEBI" id="CHEBI:30013"/>
        <dbReference type="ChEBI" id="CHEBI:30616"/>
        <dbReference type="ChEBI" id="CHEBI:61977"/>
        <dbReference type="ChEBI" id="CHEBI:456216"/>
        <dbReference type="EC" id="2.7.11.1"/>
    </reaction>
</comment>
<evidence type="ECO:0000256" key="15">
    <source>
        <dbReference type="ARBA" id="ARBA00023136"/>
    </source>
</evidence>
<evidence type="ECO:0000256" key="13">
    <source>
        <dbReference type="ARBA" id="ARBA00022840"/>
    </source>
</evidence>
<evidence type="ECO:0000313" key="25">
    <source>
        <dbReference type="Proteomes" id="UP000257109"/>
    </source>
</evidence>
<evidence type="ECO:0000256" key="21">
    <source>
        <dbReference type="SAM" id="Phobius"/>
    </source>
</evidence>
<protein>
    <recommendedName>
        <fullName evidence="3">non-specific serine/threonine protein kinase</fullName>
        <ecNumber evidence="3">2.7.11.1</ecNumber>
    </recommendedName>
</protein>
<dbReference type="InterPro" id="IPR017441">
    <property type="entry name" value="Protein_kinase_ATP_BS"/>
</dbReference>
<dbReference type="EMBL" id="QJKJ01009374">
    <property type="protein sequence ID" value="RDX76811.1"/>
    <property type="molecule type" value="Genomic_DNA"/>
</dbReference>
<keyword evidence="5" id="KW-0597">Phosphoprotein</keyword>
<dbReference type="FunFam" id="1.10.510.10:FF:000445">
    <property type="entry name" value="MDIS1-interacting receptor like kinase 2"/>
    <property type="match status" value="2"/>
</dbReference>
<dbReference type="FunFam" id="3.80.10.10:FF:000095">
    <property type="entry name" value="LRR receptor-like serine/threonine-protein kinase GSO1"/>
    <property type="match status" value="2"/>
</dbReference>
<dbReference type="PROSITE" id="PS00109">
    <property type="entry name" value="PROTEIN_KINASE_TYR"/>
    <property type="match status" value="2"/>
</dbReference>
<keyword evidence="4" id="KW-0723">Serine/threonine-protein kinase</keyword>
<accession>A0A371FEV7</accession>
<organism evidence="24 25">
    <name type="scientific">Mucuna pruriens</name>
    <name type="common">Velvet bean</name>
    <name type="synonym">Dolichos pruriens</name>
    <dbReference type="NCBI Taxonomy" id="157652"/>
    <lineage>
        <taxon>Eukaryota</taxon>
        <taxon>Viridiplantae</taxon>
        <taxon>Streptophyta</taxon>
        <taxon>Embryophyta</taxon>
        <taxon>Tracheophyta</taxon>
        <taxon>Spermatophyta</taxon>
        <taxon>Magnoliopsida</taxon>
        <taxon>eudicotyledons</taxon>
        <taxon>Gunneridae</taxon>
        <taxon>Pentapetalae</taxon>
        <taxon>rosids</taxon>
        <taxon>fabids</taxon>
        <taxon>Fabales</taxon>
        <taxon>Fabaceae</taxon>
        <taxon>Papilionoideae</taxon>
        <taxon>50 kb inversion clade</taxon>
        <taxon>NPAAA clade</taxon>
        <taxon>indigoferoid/millettioid clade</taxon>
        <taxon>Phaseoleae</taxon>
        <taxon>Mucuna</taxon>
    </lineage>
</organism>
<gene>
    <name evidence="24" type="primary">MIK2</name>
    <name evidence="24" type="ORF">CR513_43158</name>
</gene>
<feature type="transmembrane region" description="Helical" evidence="21">
    <location>
        <begin position="302"/>
        <end position="323"/>
    </location>
</feature>
<dbReference type="SUPFAM" id="SSF56112">
    <property type="entry name" value="Protein kinase-like (PK-like)"/>
    <property type="match status" value="2"/>
</dbReference>
<comment type="subcellular location">
    <subcellularLocation>
        <location evidence="1">Cell membrane</location>
    </subcellularLocation>
    <subcellularLocation>
        <location evidence="2">Membrane</location>
        <topology evidence="2">Single-pass type I membrane protein</topology>
    </subcellularLocation>
</comment>
<evidence type="ECO:0000256" key="8">
    <source>
        <dbReference type="ARBA" id="ARBA00022692"/>
    </source>
</evidence>
<dbReference type="GO" id="GO:0004674">
    <property type="term" value="F:protein serine/threonine kinase activity"/>
    <property type="evidence" value="ECO:0007669"/>
    <property type="project" value="UniProtKB-KW"/>
</dbReference>
<feature type="non-terminal residue" evidence="24">
    <location>
        <position position="1480"/>
    </location>
</feature>
<dbReference type="InterPro" id="IPR032675">
    <property type="entry name" value="LRR_dom_sf"/>
</dbReference>
<comment type="catalytic activity">
    <reaction evidence="19">
        <text>L-seryl-[protein] + ATP = O-phospho-L-seryl-[protein] + ADP + H(+)</text>
        <dbReference type="Rhea" id="RHEA:17989"/>
        <dbReference type="Rhea" id="RHEA-COMP:9863"/>
        <dbReference type="Rhea" id="RHEA-COMP:11604"/>
        <dbReference type="ChEBI" id="CHEBI:15378"/>
        <dbReference type="ChEBI" id="CHEBI:29999"/>
        <dbReference type="ChEBI" id="CHEBI:30616"/>
        <dbReference type="ChEBI" id="CHEBI:83421"/>
        <dbReference type="ChEBI" id="CHEBI:456216"/>
        <dbReference type="EC" id="2.7.11.1"/>
    </reaction>
</comment>
<dbReference type="InterPro" id="IPR003591">
    <property type="entry name" value="Leu-rich_rpt_typical-subtyp"/>
</dbReference>
<evidence type="ECO:0000256" key="11">
    <source>
        <dbReference type="ARBA" id="ARBA00022741"/>
    </source>
</evidence>
<feature type="non-terminal residue" evidence="24">
    <location>
        <position position="1"/>
    </location>
</feature>
<dbReference type="GO" id="GO:0005886">
    <property type="term" value="C:plasma membrane"/>
    <property type="evidence" value="ECO:0007669"/>
    <property type="project" value="UniProtKB-SubCell"/>
</dbReference>
<dbReference type="SMART" id="SM00365">
    <property type="entry name" value="LRR_SD22"/>
    <property type="match status" value="6"/>
</dbReference>
<dbReference type="Proteomes" id="UP000257109">
    <property type="component" value="Unassembled WGS sequence"/>
</dbReference>
<dbReference type="EC" id="2.7.11.1" evidence="3"/>
<evidence type="ECO:0000256" key="10">
    <source>
        <dbReference type="ARBA" id="ARBA00022737"/>
    </source>
</evidence>
<evidence type="ECO:0000256" key="16">
    <source>
        <dbReference type="ARBA" id="ARBA00023170"/>
    </source>
</evidence>
<dbReference type="PROSITE" id="PS50011">
    <property type="entry name" value="PROTEIN_KINASE_DOM"/>
    <property type="match status" value="2"/>
</dbReference>
<dbReference type="Gene3D" id="1.10.510.10">
    <property type="entry name" value="Transferase(Phosphotransferase) domain 1"/>
    <property type="match status" value="2"/>
</dbReference>
<dbReference type="InterPro" id="IPR001611">
    <property type="entry name" value="Leu-rich_rpt"/>
</dbReference>
<keyword evidence="14 21" id="KW-1133">Transmembrane helix</keyword>
<keyword evidence="12 24" id="KW-0418">Kinase</keyword>
<reference evidence="24" key="1">
    <citation type="submission" date="2018-05" db="EMBL/GenBank/DDBJ databases">
        <title>Draft genome of Mucuna pruriens seed.</title>
        <authorList>
            <person name="Nnadi N.E."/>
            <person name="Vos R."/>
            <person name="Hasami M.H."/>
            <person name="Devisetty U.K."/>
            <person name="Aguiy J.C."/>
        </authorList>
    </citation>
    <scope>NUCLEOTIDE SEQUENCE [LARGE SCALE GENOMIC DNA]</scope>
    <source>
        <strain evidence="24">JCA_2017</strain>
    </source>
</reference>
<dbReference type="InterPro" id="IPR000719">
    <property type="entry name" value="Prot_kinase_dom"/>
</dbReference>
<keyword evidence="6" id="KW-0433">Leucine-rich repeat</keyword>
<evidence type="ECO:0000256" key="3">
    <source>
        <dbReference type="ARBA" id="ARBA00012513"/>
    </source>
</evidence>
<keyword evidence="15 21" id="KW-0472">Membrane</keyword>
<dbReference type="InterPro" id="IPR008266">
    <property type="entry name" value="Tyr_kinase_AS"/>
</dbReference>
<dbReference type="FunFam" id="3.80.10.10:FF:000383">
    <property type="entry name" value="Leucine-rich repeat receptor protein kinase EMS1"/>
    <property type="match status" value="1"/>
</dbReference>
<evidence type="ECO:0000256" key="6">
    <source>
        <dbReference type="ARBA" id="ARBA00022614"/>
    </source>
</evidence>
<feature type="transmembrane region" description="Helical" evidence="21">
    <location>
        <begin position="1128"/>
        <end position="1150"/>
    </location>
</feature>
<dbReference type="Gene3D" id="3.30.200.20">
    <property type="entry name" value="Phosphorylase Kinase, domain 1"/>
    <property type="match status" value="2"/>
</dbReference>
<keyword evidence="13 20" id="KW-0067">ATP-binding</keyword>
<keyword evidence="25" id="KW-1185">Reference proteome</keyword>
<dbReference type="CDD" id="cd14066">
    <property type="entry name" value="STKc_IRAK"/>
    <property type="match status" value="1"/>
</dbReference>
<keyword evidence="17" id="KW-0325">Glycoprotein</keyword>
<dbReference type="Gene3D" id="3.80.10.10">
    <property type="entry name" value="Ribonuclease Inhibitor"/>
    <property type="match status" value="3"/>
</dbReference>
<evidence type="ECO:0000256" key="2">
    <source>
        <dbReference type="ARBA" id="ARBA00004479"/>
    </source>
</evidence>
<keyword evidence="7" id="KW-0808">Transferase</keyword>
<dbReference type="GO" id="GO:0005524">
    <property type="term" value="F:ATP binding"/>
    <property type="evidence" value="ECO:0007669"/>
    <property type="project" value="UniProtKB-UniRule"/>
</dbReference>
<dbReference type="PANTHER" id="PTHR48053">
    <property type="entry name" value="LEUCINE RICH REPEAT FAMILY PROTEIN, EXPRESSED"/>
    <property type="match status" value="1"/>
</dbReference>
<evidence type="ECO:0000256" key="7">
    <source>
        <dbReference type="ARBA" id="ARBA00022679"/>
    </source>
</evidence>
<evidence type="ECO:0000256" key="12">
    <source>
        <dbReference type="ARBA" id="ARBA00022777"/>
    </source>
</evidence>
<evidence type="ECO:0000256" key="4">
    <source>
        <dbReference type="ARBA" id="ARBA00022527"/>
    </source>
</evidence>
<dbReference type="STRING" id="157652.A0A371FEV7"/>
<dbReference type="OrthoDB" id="676979at2759"/>